<reference evidence="3 4" key="1">
    <citation type="journal article" date="2019" name="Int. J. Syst. Evol. Microbiol.">
        <title>The Draft Whole-Genome Sequence of the Antibiotic Producer Empedobacter haloabium ATCC 31962 Provides Indications for Its Taxonomic Reclassification.</title>
        <authorList>
            <person name="Miess H."/>
            <person name="Arlt P."/>
            <person name="Apel A.K."/>
            <person name="Weber T."/>
            <person name="Nieselt K."/>
            <person name="Hanssen F."/>
            <person name="Czemmel S."/>
            <person name="Nahnsen S."/>
            <person name="Gross H."/>
        </authorList>
    </citation>
    <scope>NUCLEOTIDE SEQUENCE [LARGE SCALE GENOMIC DNA]</scope>
    <source>
        <strain evidence="3 4">ATCC 31962</strain>
    </source>
</reference>
<dbReference type="InterPro" id="IPR013424">
    <property type="entry name" value="Ice-binding_C"/>
</dbReference>
<evidence type="ECO:0000313" key="4">
    <source>
        <dbReference type="Proteomes" id="UP000321323"/>
    </source>
</evidence>
<keyword evidence="4" id="KW-1185">Reference proteome</keyword>
<feature type="chain" id="PRO_5045388423" evidence="1">
    <location>
        <begin position="21"/>
        <end position="254"/>
    </location>
</feature>
<keyword evidence="1" id="KW-0732">Signal</keyword>
<dbReference type="Proteomes" id="UP000321323">
    <property type="component" value="Chromosome"/>
</dbReference>
<feature type="domain" description="Ice-binding protein C-terminal" evidence="2">
    <location>
        <begin position="222"/>
        <end position="245"/>
    </location>
</feature>
<feature type="signal peptide" evidence="1">
    <location>
        <begin position="1"/>
        <end position="20"/>
    </location>
</feature>
<protein>
    <submittedName>
        <fullName evidence="3">PEP-CTERM sorting domain-containing protein</fullName>
    </submittedName>
</protein>
<evidence type="ECO:0000259" key="2">
    <source>
        <dbReference type="Pfam" id="PF07589"/>
    </source>
</evidence>
<gene>
    <name evidence="3" type="ORF">E7V67_019380</name>
</gene>
<organism evidence="3 4">
    <name type="scientific">[Empedobacter] haloabium</name>
    <dbReference type="NCBI Taxonomy" id="592317"/>
    <lineage>
        <taxon>Bacteria</taxon>
        <taxon>Pseudomonadati</taxon>
        <taxon>Pseudomonadota</taxon>
        <taxon>Betaproteobacteria</taxon>
        <taxon>Burkholderiales</taxon>
        <taxon>Oxalobacteraceae</taxon>
        <taxon>Telluria group</taxon>
        <taxon>Telluria group incertae sedis</taxon>
    </lineage>
</organism>
<accession>A0ABZ1UGK4</accession>
<name>A0ABZ1UGK4_9BURK</name>
<proteinExistence type="predicted"/>
<dbReference type="EMBL" id="CP136508">
    <property type="protein sequence ID" value="WUR11846.1"/>
    <property type="molecule type" value="Genomic_DNA"/>
</dbReference>
<evidence type="ECO:0000313" key="3">
    <source>
        <dbReference type="EMBL" id="WUR11846.1"/>
    </source>
</evidence>
<dbReference type="NCBIfam" id="TIGR02595">
    <property type="entry name" value="PEP_CTERM"/>
    <property type="match status" value="1"/>
</dbReference>
<sequence length="254" mass="27226">MKRLITSMALGALVAGSAAAATVLPTDGMDVKTQVSNLRFEVIDLTPDDGITPTFQLGWSTYQRRVTLGHGTGETTLFEGDLDHADTLRVRHSGSSAAVTWNTPVGGESESSVRVLSNLDGKATTLTAEQTNLYLGPNARLIVYGDIVQQAVFVGNGAGRGISTADIVLDAYLDTHDDYHSVIDAVTPFNKVESFALSYSNTDSYEHWLTLSFKTQAVGISAVPEPSTWLMLGAGLLGVASVARRRQRRGWPPK</sequence>
<evidence type="ECO:0000256" key="1">
    <source>
        <dbReference type="SAM" id="SignalP"/>
    </source>
</evidence>
<dbReference type="Pfam" id="PF07589">
    <property type="entry name" value="PEP-CTERM"/>
    <property type="match status" value="1"/>
</dbReference>